<organism evidence="2 3">
    <name type="scientific">Kordiimonas pumila</name>
    <dbReference type="NCBI Taxonomy" id="2161677"/>
    <lineage>
        <taxon>Bacteria</taxon>
        <taxon>Pseudomonadati</taxon>
        <taxon>Pseudomonadota</taxon>
        <taxon>Alphaproteobacteria</taxon>
        <taxon>Kordiimonadales</taxon>
        <taxon>Kordiimonadaceae</taxon>
        <taxon>Kordiimonas</taxon>
    </lineage>
</organism>
<dbReference type="Proteomes" id="UP001595444">
    <property type="component" value="Unassembled WGS sequence"/>
</dbReference>
<keyword evidence="3" id="KW-1185">Reference proteome</keyword>
<keyword evidence="1" id="KW-0732">Signal</keyword>
<dbReference type="InterPro" id="IPR019225">
    <property type="entry name" value="DUF2155"/>
</dbReference>
<evidence type="ECO:0000313" key="2">
    <source>
        <dbReference type="EMBL" id="MFC3050938.1"/>
    </source>
</evidence>
<protein>
    <submittedName>
        <fullName evidence="2">DUF2155 domain-containing protein</fullName>
    </submittedName>
</protein>
<comment type="caution">
    <text evidence="2">The sequence shown here is derived from an EMBL/GenBank/DDBJ whole genome shotgun (WGS) entry which is preliminary data.</text>
</comment>
<feature type="chain" id="PRO_5047066829" evidence="1">
    <location>
        <begin position="29"/>
        <end position="156"/>
    </location>
</feature>
<feature type="signal peptide" evidence="1">
    <location>
        <begin position="1"/>
        <end position="28"/>
    </location>
</feature>
<sequence length="156" mass="17436">MKKKIKLIAISAVFSVLSLDTSFMPAYALQDDTEQSDSGENLLPPENAIQHNSVVLRLLDKITARVTEVSIEIGSEHRFGTLSITPRYCRTRPPVEPPETFAYLEIDDVKHNGQHDRVFEGWMIASSPALNALEHPVYDVWVIKCIMVAPDTVSSN</sequence>
<accession>A0ABV7D1Q3</accession>
<proteinExistence type="predicted"/>
<gene>
    <name evidence="2" type="ORF">ACFOKA_03355</name>
</gene>
<name>A0ABV7D1Q3_9PROT</name>
<reference evidence="3" key="1">
    <citation type="journal article" date="2019" name="Int. J. Syst. Evol. Microbiol.">
        <title>The Global Catalogue of Microorganisms (GCM) 10K type strain sequencing project: providing services to taxonomists for standard genome sequencing and annotation.</title>
        <authorList>
            <consortium name="The Broad Institute Genomics Platform"/>
            <consortium name="The Broad Institute Genome Sequencing Center for Infectious Disease"/>
            <person name="Wu L."/>
            <person name="Ma J."/>
        </authorList>
    </citation>
    <scope>NUCLEOTIDE SEQUENCE [LARGE SCALE GENOMIC DNA]</scope>
    <source>
        <strain evidence="3">KCTC 62164</strain>
    </source>
</reference>
<evidence type="ECO:0000256" key="1">
    <source>
        <dbReference type="SAM" id="SignalP"/>
    </source>
</evidence>
<dbReference type="EMBL" id="JBHRSL010000002">
    <property type="protein sequence ID" value="MFC3050938.1"/>
    <property type="molecule type" value="Genomic_DNA"/>
</dbReference>
<dbReference type="Pfam" id="PF09923">
    <property type="entry name" value="DUF2155"/>
    <property type="match status" value="1"/>
</dbReference>
<dbReference type="RefSeq" id="WP_228073437.1">
    <property type="nucleotide sequence ID" value="NZ_CP061205.1"/>
</dbReference>
<evidence type="ECO:0000313" key="3">
    <source>
        <dbReference type="Proteomes" id="UP001595444"/>
    </source>
</evidence>